<accession>A0ABV0XSZ2</accession>
<name>A0ABV0XSZ2_9TELE</name>
<organism evidence="1 2">
    <name type="scientific">Ameca splendens</name>
    <dbReference type="NCBI Taxonomy" id="208324"/>
    <lineage>
        <taxon>Eukaryota</taxon>
        <taxon>Metazoa</taxon>
        <taxon>Chordata</taxon>
        <taxon>Craniata</taxon>
        <taxon>Vertebrata</taxon>
        <taxon>Euteleostomi</taxon>
        <taxon>Actinopterygii</taxon>
        <taxon>Neopterygii</taxon>
        <taxon>Teleostei</taxon>
        <taxon>Neoteleostei</taxon>
        <taxon>Acanthomorphata</taxon>
        <taxon>Ovalentaria</taxon>
        <taxon>Atherinomorphae</taxon>
        <taxon>Cyprinodontiformes</taxon>
        <taxon>Goodeidae</taxon>
        <taxon>Ameca</taxon>
    </lineage>
</organism>
<reference evidence="1 2" key="1">
    <citation type="submission" date="2021-06" db="EMBL/GenBank/DDBJ databases">
        <authorList>
            <person name="Palmer J.M."/>
        </authorList>
    </citation>
    <scope>NUCLEOTIDE SEQUENCE [LARGE SCALE GENOMIC DNA]</scope>
    <source>
        <strain evidence="1 2">AS_MEX2019</strain>
        <tissue evidence="1">Muscle</tissue>
    </source>
</reference>
<dbReference type="Gene3D" id="3.30.420.10">
    <property type="entry name" value="Ribonuclease H-like superfamily/Ribonuclease H"/>
    <property type="match status" value="1"/>
</dbReference>
<sequence length="123" mass="14427">MIVYFYQLIKCYVSEPKHAAKVIKNYLQCKKEQDLLEVMVWTPQSPHLNIMECVRKPTSTEDLWLVLQDVWNNLQKLSTSTVRPKMIPTPDRFRFKAFFSLVKFPLTLGVTSTFWSGQTQIPT</sequence>
<evidence type="ECO:0000313" key="2">
    <source>
        <dbReference type="Proteomes" id="UP001469553"/>
    </source>
</evidence>
<comment type="caution">
    <text evidence="1">The sequence shown here is derived from an EMBL/GenBank/DDBJ whole genome shotgun (WGS) entry which is preliminary data.</text>
</comment>
<dbReference type="EMBL" id="JAHRIP010011554">
    <property type="protein sequence ID" value="MEQ2284609.1"/>
    <property type="molecule type" value="Genomic_DNA"/>
</dbReference>
<dbReference type="Proteomes" id="UP001469553">
    <property type="component" value="Unassembled WGS sequence"/>
</dbReference>
<proteinExistence type="predicted"/>
<keyword evidence="2" id="KW-1185">Reference proteome</keyword>
<gene>
    <name evidence="1" type="ORF">AMECASPLE_023400</name>
</gene>
<protein>
    <submittedName>
        <fullName evidence="1">Uncharacterized protein</fullName>
    </submittedName>
</protein>
<dbReference type="InterPro" id="IPR036397">
    <property type="entry name" value="RNaseH_sf"/>
</dbReference>
<evidence type="ECO:0000313" key="1">
    <source>
        <dbReference type="EMBL" id="MEQ2284609.1"/>
    </source>
</evidence>